<protein>
    <recommendedName>
        <fullName evidence="12">Aquaporin</fullName>
    </recommendedName>
</protein>
<dbReference type="GO" id="GO:0005886">
    <property type="term" value="C:plasma membrane"/>
    <property type="evidence" value="ECO:0007669"/>
    <property type="project" value="TreeGrafter"/>
</dbReference>
<dbReference type="PANTHER" id="PTHR19139">
    <property type="entry name" value="AQUAPORIN TRANSPORTER"/>
    <property type="match status" value="1"/>
</dbReference>
<feature type="transmembrane region" description="Helical" evidence="9">
    <location>
        <begin position="12"/>
        <end position="36"/>
    </location>
</feature>
<dbReference type="SUPFAM" id="SSF81338">
    <property type="entry name" value="Aquaporin-like"/>
    <property type="match status" value="1"/>
</dbReference>
<evidence type="ECO:0000256" key="3">
    <source>
        <dbReference type="ARBA" id="ARBA00022448"/>
    </source>
</evidence>
<evidence type="ECO:0000256" key="6">
    <source>
        <dbReference type="ARBA" id="ARBA00023136"/>
    </source>
</evidence>
<gene>
    <name evidence="10" type="ORF">PIBRA_LOCUS12808</name>
</gene>
<feature type="transmembrane region" description="Helical" evidence="9">
    <location>
        <begin position="166"/>
        <end position="188"/>
    </location>
</feature>
<comment type="similarity">
    <text evidence="2 7">Belongs to the MIP/aquaporin (TC 1.A.8) family.</text>
</comment>
<dbReference type="InterPro" id="IPR034294">
    <property type="entry name" value="Aquaporin_transptr"/>
</dbReference>
<dbReference type="Pfam" id="PF00230">
    <property type="entry name" value="MIP"/>
    <property type="match status" value="1"/>
</dbReference>
<evidence type="ECO:0000256" key="5">
    <source>
        <dbReference type="ARBA" id="ARBA00022989"/>
    </source>
</evidence>
<accession>A0A9P0XHW5</accession>
<evidence type="ECO:0000256" key="8">
    <source>
        <dbReference type="SAM" id="MobiDB-lite"/>
    </source>
</evidence>
<dbReference type="InterPro" id="IPR023271">
    <property type="entry name" value="Aquaporin-like"/>
</dbReference>
<feature type="transmembrane region" description="Helical" evidence="9">
    <location>
        <begin position="130"/>
        <end position="154"/>
    </location>
</feature>
<dbReference type="PANTHER" id="PTHR19139:SF270">
    <property type="entry name" value="ENTOMOGLYCEROPORIN 1-RELATED"/>
    <property type="match status" value="1"/>
</dbReference>
<evidence type="ECO:0000256" key="9">
    <source>
        <dbReference type="SAM" id="Phobius"/>
    </source>
</evidence>
<keyword evidence="11" id="KW-1185">Reference proteome</keyword>
<evidence type="ECO:0008006" key="12">
    <source>
        <dbReference type="Google" id="ProtNLM"/>
    </source>
</evidence>
<organism evidence="10 11">
    <name type="scientific">Pieris brassicae</name>
    <name type="common">White butterfly</name>
    <name type="synonym">Large white butterfly</name>
    <dbReference type="NCBI Taxonomy" id="7116"/>
    <lineage>
        <taxon>Eukaryota</taxon>
        <taxon>Metazoa</taxon>
        <taxon>Ecdysozoa</taxon>
        <taxon>Arthropoda</taxon>
        <taxon>Hexapoda</taxon>
        <taxon>Insecta</taxon>
        <taxon>Pterygota</taxon>
        <taxon>Neoptera</taxon>
        <taxon>Endopterygota</taxon>
        <taxon>Lepidoptera</taxon>
        <taxon>Glossata</taxon>
        <taxon>Ditrysia</taxon>
        <taxon>Papilionoidea</taxon>
        <taxon>Pieridae</taxon>
        <taxon>Pierinae</taxon>
        <taxon>Pieris</taxon>
    </lineage>
</organism>
<keyword evidence="3 7" id="KW-0813">Transport</keyword>
<dbReference type="GO" id="GO:0015267">
    <property type="term" value="F:channel activity"/>
    <property type="evidence" value="ECO:0007669"/>
    <property type="project" value="InterPro"/>
</dbReference>
<feature type="region of interest" description="Disordered" evidence="8">
    <location>
        <begin position="229"/>
        <end position="249"/>
    </location>
</feature>
<evidence type="ECO:0000256" key="4">
    <source>
        <dbReference type="ARBA" id="ARBA00022692"/>
    </source>
</evidence>
<keyword evidence="6 9" id="KW-0472">Membrane</keyword>
<dbReference type="Proteomes" id="UP001152562">
    <property type="component" value="Unassembled WGS sequence"/>
</dbReference>
<evidence type="ECO:0000313" key="11">
    <source>
        <dbReference type="Proteomes" id="UP001152562"/>
    </source>
</evidence>
<dbReference type="InterPro" id="IPR022357">
    <property type="entry name" value="MIP_CS"/>
</dbReference>
<dbReference type="InterPro" id="IPR000425">
    <property type="entry name" value="MIP"/>
</dbReference>
<dbReference type="AlphaFoldDB" id="A0A9P0XHW5"/>
<evidence type="ECO:0000313" key="10">
    <source>
        <dbReference type="EMBL" id="CAH4037074.1"/>
    </source>
</evidence>
<dbReference type="EMBL" id="CALOZG010000085">
    <property type="protein sequence ID" value="CAH4037074.1"/>
    <property type="molecule type" value="Genomic_DNA"/>
</dbReference>
<sequence length="249" mass="24939">MATDEKGARAWAVMWWRALVAEVLATALLVGLGAAALLPPGAPLSHPALAFGFLVVALIEGFGGISGAHMNPAVTLAAALAGRLPWAAALPYVIAQVVGATLGFGALMLLSPSAFFESGPVGGTAPGSGVGVISAALLEALLTGTLVLTAGGIWRAEDAGRVDPAASLKLGLVVAGLIYAGGPLTGASLNPARSFAPALLQGFTADHWVYWVGPLGGAAAASLLQRTLGPPARRPVRPEDLPLHDKAEA</sequence>
<reference evidence="10" key="1">
    <citation type="submission" date="2022-05" db="EMBL/GenBank/DDBJ databases">
        <authorList>
            <person name="Okamura Y."/>
        </authorList>
    </citation>
    <scope>NUCLEOTIDE SEQUENCE</scope>
</reference>
<comment type="caution">
    <text evidence="10">The sequence shown here is derived from an EMBL/GenBank/DDBJ whole genome shotgun (WGS) entry which is preliminary data.</text>
</comment>
<feature type="transmembrane region" description="Helical" evidence="9">
    <location>
        <begin position="208"/>
        <end position="224"/>
    </location>
</feature>
<name>A0A9P0XHW5_PIEBR</name>
<feature type="transmembrane region" description="Helical" evidence="9">
    <location>
        <begin position="89"/>
        <end position="110"/>
    </location>
</feature>
<dbReference type="Gene3D" id="1.20.1080.10">
    <property type="entry name" value="Glycerol uptake facilitator protein"/>
    <property type="match status" value="1"/>
</dbReference>
<feature type="transmembrane region" description="Helical" evidence="9">
    <location>
        <begin position="48"/>
        <end position="68"/>
    </location>
</feature>
<proteinExistence type="inferred from homology"/>
<evidence type="ECO:0000256" key="2">
    <source>
        <dbReference type="ARBA" id="ARBA00006175"/>
    </source>
</evidence>
<dbReference type="PROSITE" id="PS00221">
    <property type="entry name" value="MIP"/>
    <property type="match status" value="1"/>
</dbReference>
<comment type="subcellular location">
    <subcellularLocation>
        <location evidence="1">Membrane</location>
        <topology evidence="1">Multi-pass membrane protein</topology>
    </subcellularLocation>
</comment>
<evidence type="ECO:0000256" key="7">
    <source>
        <dbReference type="RuleBase" id="RU000477"/>
    </source>
</evidence>
<keyword evidence="4 7" id="KW-0812">Transmembrane</keyword>
<feature type="compositionally biased region" description="Basic and acidic residues" evidence="8">
    <location>
        <begin position="236"/>
        <end position="249"/>
    </location>
</feature>
<evidence type="ECO:0000256" key="1">
    <source>
        <dbReference type="ARBA" id="ARBA00004141"/>
    </source>
</evidence>
<dbReference type="PRINTS" id="PR00783">
    <property type="entry name" value="MINTRINSICP"/>
</dbReference>
<keyword evidence="5 9" id="KW-1133">Transmembrane helix</keyword>